<proteinExistence type="predicted"/>
<feature type="domain" description="Bacterial Pleckstrin homology" evidence="1">
    <location>
        <begin position="3"/>
        <end position="123"/>
    </location>
</feature>
<dbReference type="Pfam" id="PF08000">
    <property type="entry name" value="bPH_1"/>
    <property type="match status" value="1"/>
</dbReference>
<protein>
    <submittedName>
        <fullName evidence="2">PH domain-containing protein</fullName>
    </submittedName>
</protein>
<sequence>MGILSSLLGNAGAIEKEKLQEKYGKLLIPSEEIEAGFKIIRDTFIFTNKRLILVDVQGITGNKIEYFSVLYKSITRFSVETAGSFDLDAELKIWISGEQTPSISKRFNKKVDIYEVQKILAQFTL</sequence>
<keyword evidence="3" id="KW-1185">Reference proteome</keyword>
<name>A0ABT0YXX6_9FLAO</name>
<dbReference type="PANTHER" id="PTHR35796:SF3">
    <property type="entry name" value="BHLH DOMAIN-CONTAINING PROTEIN"/>
    <property type="match status" value="1"/>
</dbReference>
<dbReference type="Gene3D" id="2.30.29.50">
    <property type="entry name" value="Bacterial Pleckstrin homology domain"/>
    <property type="match status" value="1"/>
</dbReference>
<evidence type="ECO:0000313" key="2">
    <source>
        <dbReference type="EMBL" id="MCM8568325.1"/>
    </source>
</evidence>
<comment type="caution">
    <text evidence="2">The sequence shown here is derived from an EMBL/GenBank/DDBJ whole genome shotgun (WGS) entry which is preliminary data.</text>
</comment>
<gene>
    <name evidence="2" type="ORF">NE848_02980</name>
</gene>
<reference evidence="2" key="1">
    <citation type="submission" date="2022-06" db="EMBL/GenBank/DDBJ databases">
        <title>Gramella sediminis sp. nov., isolated from deep-sea sediment of the Indian Ocean.</title>
        <authorList>
            <person name="Yang L."/>
        </authorList>
    </citation>
    <scope>NUCLEOTIDE SEQUENCE</scope>
    <source>
        <strain evidence="2">HMD3159</strain>
    </source>
</reference>
<dbReference type="SUPFAM" id="SSF50729">
    <property type="entry name" value="PH domain-like"/>
    <property type="match status" value="1"/>
</dbReference>
<evidence type="ECO:0000259" key="1">
    <source>
        <dbReference type="Pfam" id="PF08000"/>
    </source>
</evidence>
<evidence type="ECO:0000313" key="3">
    <source>
        <dbReference type="Proteomes" id="UP001155077"/>
    </source>
</evidence>
<dbReference type="InterPro" id="IPR012544">
    <property type="entry name" value="PHb"/>
</dbReference>
<accession>A0ABT0YXX6</accession>
<dbReference type="PANTHER" id="PTHR35796">
    <property type="entry name" value="HYPOTHETICAL CYTOSOLIC PROTEIN"/>
    <property type="match status" value="1"/>
</dbReference>
<dbReference type="Proteomes" id="UP001155077">
    <property type="component" value="Unassembled WGS sequence"/>
</dbReference>
<dbReference type="CDD" id="cd13225">
    <property type="entry name" value="PH-like_bacteria"/>
    <property type="match status" value="1"/>
</dbReference>
<organism evidence="2 3">
    <name type="scientific">Gramella jeungdoensis</name>
    <dbReference type="NCBI Taxonomy" id="708091"/>
    <lineage>
        <taxon>Bacteria</taxon>
        <taxon>Pseudomonadati</taxon>
        <taxon>Bacteroidota</taxon>
        <taxon>Flavobacteriia</taxon>
        <taxon>Flavobacteriales</taxon>
        <taxon>Flavobacteriaceae</taxon>
        <taxon>Christiangramia</taxon>
    </lineage>
</organism>
<dbReference type="InterPro" id="IPR037063">
    <property type="entry name" value="PHb_sf"/>
</dbReference>
<dbReference type="RefSeq" id="WP_252110721.1">
    <property type="nucleotide sequence ID" value="NZ_JAMSCK010000001.1"/>
</dbReference>
<dbReference type="EMBL" id="JAMSCK010000001">
    <property type="protein sequence ID" value="MCM8568325.1"/>
    <property type="molecule type" value="Genomic_DNA"/>
</dbReference>